<sequence length="200" mass="23553">MIPFMEIENQRIVPTERNSALSQQTLQTRSNNRKSFMHNSKRVNQILTKREQLRSYKSKIKESFQQNGTPRYHSRHYKHGPTIASLFLHNSKRVNQILEKRNNSDPISDFFSSPILIHYPKNEAFNFHSPLHYSIKRLLNNFPRSPIETNTQSTCTSITKPIIVSLSRRIPVHYVRISARKSNFARDLFRDERDSNVQVC</sequence>
<proteinExistence type="predicted"/>
<keyword evidence="2" id="KW-1185">Reference proteome</keyword>
<dbReference type="Proteomes" id="UP001054837">
    <property type="component" value="Unassembled WGS sequence"/>
</dbReference>
<organism evidence="1 2">
    <name type="scientific">Caerostris darwini</name>
    <dbReference type="NCBI Taxonomy" id="1538125"/>
    <lineage>
        <taxon>Eukaryota</taxon>
        <taxon>Metazoa</taxon>
        <taxon>Ecdysozoa</taxon>
        <taxon>Arthropoda</taxon>
        <taxon>Chelicerata</taxon>
        <taxon>Arachnida</taxon>
        <taxon>Araneae</taxon>
        <taxon>Araneomorphae</taxon>
        <taxon>Entelegynae</taxon>
        <taxon>Araneoidea</taxon>
        <taxon>Araneidae</taxon>
        <taxon>Caerostris</taxon>
    </lineage>
</organism>
<evidence type="ECO:0000313" key="1">
    <source>
        <dbReference type="EMBL" id="GIY20698.1"/>
    </source>
</evidence>
<comment type="caution">
    <text evidence="1">The sequence shown here is derived from an EMBL/GenBank/DDBJ whole genome shotgun (WGS) entry which is preliminary data.</text>
</comment>
<reference evidence="1 2" key="1">
    <citation type="submission" date="2021-06" db="EMBL/GenBank/DDBJ databases">
        <title>Caerostris darwini draft genome.</title>
        <authorList>
            <person name="Kono N."/>
            <person name="Arakawa K."/>
        </authorList>
    </citation>
    <scope>NUCLEOTIDE SEQUENCE [LARGE SCALE GENOMIC DNA]</scope>
</reference>
<evidence type="ECO:0000313" key="2">
    <source>
        <dbReference type="Proteomes" id="UP001054837"/>
    </source>
</evidence>
<gene>
    <name evidence="1" type="ORF">CDAR_218461</name>
</gene>
<protein>
    <submittedName>
        <fullName evidence="1">Uncharacterized protein</fullName>
    </submittedName>
</protein>
<dbReference type="AlphaFoldDB" id="A0AAV4RFE1"/>
<name>A0AAV4RFE1_9ARAC</name>
<dbReference type="EMBL" id="BPLQ01006195">
    <property type="protein sequence ID" value="GIY20698.1"/>
    <property type="molecule type" value="Genomic_DNA"/>
</dbReference>
<accession>A0AAV4RFE1</accession>